<dbReference type="EMBL" id="JADIMW010000003">
    <property type="protein sequence ID" value="MBO8437291.1"/>
    <property type="molecule type" value="Genomic_DNA"/>
</dbReference>
<comment type="similarity">
    <text evidence="1">Belongs to the NusB family.</text>
</comment>
<evidence type="ECO:0000256" key="1">
    <source>
        <dbReference type="ARBA" id="ARBA00005952"/>
    </source>
</evidence>
<dbReference type="PANTHER" id="PTHR11078">
    <property type="entry name" value="N UTILIZATION SUBSTANCE PROTEIN B-RELATED"/>
    <property type="match status" value="1"/>
</dbReference>
<sequence>MTNRVLIRCKILQIAFSAYIDKDKGVEQAEAEYAYSMQKTYDLYILLLLLILKITDEQKERIERLRTRYINPVADKDIDKRLANNRFAAQLAGNKMLMSYLAKHSDINDVLTPALVKSLLDKIIAGDTYGFYVSSENDDYETDKSFWKKTVKEWACETEIDEALEESSLYWNNDIDIIVTFIIKTIKGFSEASGVEQPIISSFDAEAGAEFPGNLLRDTILNFDANTRLIGECASNWETERIANMDFVIMSMALTEIKMFPSIPINVTLSEYIELAKLYSTEKSATFINGILDTLVKKLKKEGRLTKE</sequence>
<evidence type="ECO:0000256" key="4">
    <source>
        <dbReference type="ARBA" id="ARBA00023015"/>
    </source>
</evidence>
<dbReference type="InterPro" id="IPR006027">
    <property type="entry name" value="NusB_RsmB_TIM44"/>
</dbReference>
<keyword evidence="2" id="KW-0889">Transcription antitermination</keyword>
<keyword evidence="3" id="KW-0694">RNA-binding</keyword>
<dbReference type="GO" id="GO:0005829">
    <property type="term" value="C:cytosol"/>
    <property type="evidence" value="ECO:0007669"/>
    <property type="project" value="TreeGrafter"/>
</dbReference>
<proteinExistence type="inferred from homology"/>
<dbReference type="GO" id="GO:0003723">
    <property type="term" value="F:RNA binding"/>
    <property type="evidence" value="ECO:0007669"/>
    <property type="project" value="UniProtKB-KW"/>
</dbReference>
<evidence type="ECO:0000256" key="3">
    <source>
        <dbReference type="ARBA" id="ARBA00022884"/>
    </source>
</evidence>
<organism evidence="7 8">
    <name type="scientific">Candidatus Caccoplasma merdipullorum</name>
    <dbReference type="NCBI Taxonomy" id="2840718"/>
    <lineage>
        <taxon>Bacteria</taxon>
        <taxon>Pseudomonadati</taxon>
        <taxon>Bacteroidota</taxon>
        <taxon>Bacteroidia</taxon>
        <taxon>Bacteroidales</taxon>
        <taxon>Bacteroidaceae</taxon>
        <taxon>Bacteroidaceae incertae sedis</taxon>
        <taxon>Candidatus Caccoplasma</taxon>
    </lineage>
</organism>
<dbReference type="Proteomes" id="UP000823636">
    <property type="component" value="Unassembled WGS sequence"/>
</dbReference>
<dbReference type="PANTHER" id="PTHR11078:SF3">
    <property type="entry name" value="ANTITERMINATION NUSB DOMAIN-CONTAINING PROTEIN"/>
    <property type="match status" value="1"/>
</dbReference>
<dbReference type="GO" id="GO:0031564">
    <property type="term" value="P:transcription antitermination"/>
    <property type="evidence" value="ECO:0007669"/>
    <property type="project" value="UniProtKB-KW"/>
</dbReference>
<dbReference type="InterPro" id="IPR011605">
    <property type="entry name" value="NusB_fam"/>
</dbReference>
<feature type="domain" description="NusB/RsmB/TIM44" evidence="6">
    <location>
        <begin position="227"/>
        <end position="296"/>
    </location>
</feature>
<reference evidence="7" key="1">
    <citation type="submission" date="2020-10" db="EMBL/GenBank/DDBJ databases">
        <authorList>
            <person name="Gilroy R."/>
        </authorList>
    </citation>
    <scope>NUCLEOTIDE SEQUENCE</scope>
    <source>
        <strain evidence="7">G3-4614</strain>
    </source>
</reference>
<name>A0A9D9E144_9BACT</name>
<dbReference type="AlphaFoldDB" id="A0A9D9E144"/>
<accession>A0A9D9E144</accession>
<dbReference type="Gene3D" id="1.10.940.10">
    <property type="entry name" value="NusB-like"/>
    <property type="match status" value="1"/>
</dbReference>
<dbReference type="InterPro" id="IPR035926">
    <property type="entry name" value="NusB-like_sf"/>
</dbReference>
<dbReference type="SUPFAM" id="SSF48013">
    <property type="entry name" value="NusB-like"/>
    <property type="match status" value="1"/>
</dbReference>
<evidence type="ECO:0000259" key="6">
    <source>
        <dbReference type="Pfam" id="PF01029"/>
    </source>
</evidence>
<gene>
    <name evidence="7" type="ORF">IAC54_00115</name>
</gene>
<comment type="caution">
    <text evidence="7">The sequence shown here is derived from an EMBL/GenBank/DDBJ whole genome shotgun (WGS) entry which is preliminary data.</text>
</comment>
<evidence type="ECO:0000313" key="8">
    <source>
        <dbReference type="Proteomes" id="UP000823636"/>
    </source>
</evidence>
<evidence type="ECO:0000256" key="2">
    <source>
        <dbReference type="ARBA" id="ARBA00022814"/>
    </source>
</evidence>
<evidence type="ECO:0000256" key="5">
    <source>
        <dbReference type="ARBA" id="ARBA00023163"/>
    </source>
</evidence>
<keyword evidence="5" id="KW-0804">Transcription</keyword>
<evidence type="ECO:0000313" key="7">
    <source>
        <dbReference type="EMBL" id="MBO8437291.1"/>
    </source>
</evidence>
<protein>
    <submittedName>
        <fullName evidence="7">Transcription antitermination protein NusB</fullName>
    </submittedName>
</protein>
<reference evidence="7" key="2">
    <citation type="journal article" date="2021" name="PeerJ">
        <title>Extensive microbial diversity within the chicken gut microbiome revealed by metagenomics and culture.</title>
        <authorList>
            <person name="Gilroy R."/>
            <person name="Ravi A."/>
            <person name="Getino M."/>
            <person name="Pursley I."/>
            <person name="Horton D.L."/>
            <person name="Alikhan N.F."/>
            <person name="Baker D."/>
            <person name="Gharbi K."/>
            <person name="Hall N."/>
            <person name="Watson M."/>
            <person name="Adriaenssens E.M."/>
            <person name="Foster-Nyarko E."/>
            <person name="Jarju S."/>
            <person name="Secka A."/>
            <person name="Antonio M."/>
            <person name="Oren A."/>
            <person name="Chaudhuri R.R."/>
            <person name="La Ragione R."/>
            <person name="Hildebrand F."/>
            <person name="Pallen M.J."/>
        </authorList>
    </citation>
    <scope>NUCLEOTIDE SEQUENCE</scope>
    <source>
        <strain evidence="7">G3-4614</strain>
    </source>
</reference>
<keyword evidence="4" id="KW-0805">Transcription regulation</keyword>
<dbReference type="Pfam" id="PF01029">
    <property type="entry name" value="NusB"/>
    <property type="match status" value="1"/>
</dbReference>
<dbReference type="GO" id="GO:0006353">
    <property type="term" value="P:DNA-templated transcription termination"/>
    <property type="evidence" value="ECO:0007669"/>
    <property type="project" value="InterPro"/>
</dbReference>